<dbReference type="PANTHER" id="PTHR10357:SF210">
    <property type="entry name" value="MALTODEXTRIN GLUCOSIDASE"/>
    <property type="match status" value="1"/>
</dbReference>
<keyword evidence="2" id="KW-0326">Glycosidase</keyword>
<name>A0ABR8FAH9_9NOST</name>
<dbReference type="GO" id="GO:0016787">
    <property type="term" value="F:hydrolase activity"/>
    <property type="evidence" value="ECO:0007669"/>
    <property type="project" value="UniProtKB-KW"/>
</dbReference>
<dbReference type="InterPro" id="IPR017853">
    <property type="entry name" value="GH"/>
</dbReference>
<dbReference type="Pfam" id="PF22026">
    <property type="entry name" value="Alpha-amylase_C_2"/>
    <property type="match status" value="1"/>
</dbReference>
<dbReference type="Gene3D" id="3.20.20.80">
    <property type="entry name" value="Glycosidases"/>
    <property type="match status" value="1"/>
</dbReference>
<evidence type="ECO:0000256" key="2">
    <source>
        <dbReference type="ARBA" id="ARBA00023295"/>
    </source>
</evidence>
<dbReference type="Proteomes" id="UP000640531">
    <property type="component" value="Unassembled WGS sequence"/>
</dbReference>
<dbReference type="SUPFAM" id="SSF51011">
    <property type="entry name" value="Glycosyl hydrolase domain"/>
    <property type="match status" value="1"/>
</dbReference>
<dbReference type="EMBL" id="JACJST010000002">
    <property type="protein sequence ID" value="MBD2566759.1"/>
    <property type="molecule type" value="Genomic_DNA"/>
</dbReference>
<organism evidence="4 5">
    <name type="scientific">Anabaena lutea FACHB-196</name>
    <dbReference type="NCBI Taxonomy" id="2692881"/>
    <lineage>
        <taxon>Bacteria</taxon>
        <taxon>Bacillati</taxon>
        <taxon>Cyanobacteriota</taxon>
        <taxon>Cyanophyceae</taxon>
        <taxon>Nostocales</taxon>
        <taxon>Nostocaceae</taxon>
        <taxon>Anabaena</taxon>
    </lineage>
</organism>
<feature type="domain" description="Glycosyl hydrolase family 13 catalytic" evidence="3">
    <location>
        <begin position="16"/>
        <end position="395"/>
    </location>
</feature>
<dbReference type="SMART" id="SM00642">
    <property type="entry name" value="Aamy"/>
    <property type="match status" value="1"/>
</dbReference>
<dbReference type="InterPro" id="IPR006047">
    <property type="entry name" value="GH13_cat_dom"/>
</dbReference>
<protein>
    <submittedName>
        <fullName evidence="4">Glycoside hydrolase family 13 protein</fullName>
    </submittedName>
</protein>
<keyword evidence="5" id="KW-1185">Reference proteome</keyword>
<dbReference type="InterPro" id="IPR013780">
    <property type="entry name" value="Glyco_hydro_b"/>
</dbReference>
<dbReference type="SUPFAM" id="SSF51445">
    <property type="entry name" value="(Trans)glycosidases"/>
    <property type="match status" value="1"/>
</dbReference>
<dbReference type="PANTHER" id="PTHR10357">
    <property type="entry name" value="ALPHA-AMYLASE FAMILY MEMBER"/>
    <property type="match status" value="1"/>
</dbReference>
<dbReference type="Gene3D" id="2.60.40.1180">
    <property type="entry name" value="Golgi alpha-mannosidase II"/>
    <property type="match status" value="1"/>
</dbReference>
<dbReference type="InterPro" id="IPR054174">
    <property type="entry name" value="Alpha-amylase-like_C"/>
</dbReference>
<dbReference type="Pfam" id="PF00128">
    <property type="entry name" value="Alpha-amylase"/>
    <property type="match status" value="1"/>
</dbReference>
<sequence length="481" mass="54794">MQIQTPDWVKHAVFYQIFPDRFAKSQQPHKQLLNNAKWEDWDATPTLQGYKGGDLWGILEQLDYIQSLGINAIYFTPIFQSACNHRYHTHDYYQVDPILGGNEAFKELLDAAHKRNIKVVLDGVFNHASRGIFFFHDILENGPHSPWVDWFKIQGWPLAPYTGDAPANYEGWAGIRSLPVFNHNNPEVREYIMGIAEYWIQFGIDGWRLDVPFEIKTPGFWQEFRQRVKAINPDAYIVGEVWRDSREWLDGTQFDGVMNYLFTGPTIAFTAGDRVNVKEVKGRDYQTHPPLFATEYAAKIEDLLKLYPWEIQLTQLNLLASHDTARLITIAGGDIASFELATLLLLTFPGAPSVYYGDEVGLPGGLDPDCRRGFPSAENWNLEILNLHKQLISLRHKYEALRIGEYQVLYARGELYIFARTLETEELIIAVNVGTETAKGNVDCSSLQTQPHQVLFGNGEVEWNGKLMGLTVPPRTGCILG</sequence>
<dbReference type="RefSeq" id="WP_190711582.1">
    <property type="nucleotide sequence ID" value="NZ_JACJST010000002.1"/>
</dbReference>
<evidence type="ECO:0000259" key="3">
    <source>
        <dbReference type="SMART" id="SM00642"/>
    </source>
</evidence>
<evidence type="ECO:0000256" key="1">
    <source>
        <dbReference type="ARBA" id="ARBA00022801"/>
    </source>
</evidence>
<proteinExistence type="predicted"/>
<gene>
    <name evidence="4" type="ORF">H6G59_02375</name>
</gene>
<keyword evidence="1 4" id="KW-0378">Hydrolase</keyword>
<comment type="caution">
    <text evidence="4">The sequence shown here is derived from an EMBL/GenBank/DDBJ whole genome shotgun (WGS) entry which is preliminary data.</text>
</comment>
<dbReference type="CDD" id="cd11338">
    <property type="entry name" value="AmyAc_CMD"/>
    <property type="match status" value="1"/>
</dbReference>
<evidence type="ECO:0000313" key="4">
    <source>
        <dbReference type="EMBL" id="MBD2566759.1"/>
    </source>
</evidence>
<reference evidence="4 5" key="1">
    <citation type="journal article" date="2020" name="ISME J.">
        <title>Comparative genomics reveals insights into cyanobacterial evolution and habitat adaptation.</title>
        <authorList>
            <person name="Chen M.Y."/>
            <person name="Teng W.K."/>
            <person name="Zhao L."/>
            <person name="Hu C.X."/>
            <person name="Zhou Y.K."/>
            <person name="Han B.P."/>
            <person name="Song L.R."/>
            <person name="Shu W.S."/>
        </authorList>
    </citation>
    <scope>NUCLEOTIDE SEQUENCE [LARGE SCALE GENOMIC DNA]</scope>
    <source>
        <strain evidence="4 5">FACHB-196</strain>
    </source>
</reference>
<evidence type="ECO:0000313" key="5">
    <source>
        <dbReference type="Proteomes" id="UP000640531"/>
    </source>
</evidence>
<accession>A0ABR8FAH9</accession>